<dbReference type="FunFam" id="3.30.70.100:FF:000001">
    <property type="entry name" value="ATPase copper transporting beta"/>
    <property type="match status" value="1"/>
</dbReference>
<dbReference type="KEGG" id="metu:GNH96_15120"/>
<evidence type="ECO:0000313" key="4">
    <source>
        <dbReference type="Proteomes" id="UP000503004"/>
    </source>
</evidence>
<dbReference type="PROSITE" id="PS50846">
    <property type="entry name" value="HMA_2"/>
    <property type="match status" value="1"/>
</dbReference>
<evidence type="ECO:0000259" key="2">
    <source>
        <dbReference type="PROSITE" id="PS50846"/>
    </source>
</evidence>
<keyword evidence="1" id="KW-0479">Metal-binding</keyword>
<dbReference type="AlphaFoldDB" id="A0A858QB62"/>
<evidence type="ECO:0000313" key="3">
    <source>
        <dbReference type="EMBL" id="QJD31138.1"/>
    </source>
</evidence>
<dbReference type="InterPro" id="IPR006121">
    <property type="entry name" value="HMA_dom"/>
</dbReference>
<dbReference type="SUPFAM" id="SSF55008">
    <property type="entry name" value="HMA, heavy metal-associated domain"/>
    <property type="match status" value="1"/>
</dbReference>
<dbReference type="Gene3D" id="3.30.70.100">
    <property type="match status" value="1"/>
</dbReference>
<name>A0A858QB62_9GAMM</name>
<proteinExistence type="predicted"/>
<dbReference type="Proteomes" id="UP000503004">
    <property type="component" value="Chromosome"/>
</dbReference>
<dbReference type="RefSeq" id="WP_169604406.1">
    <property type="nucleotide sequence ID" value="NZ_CP046565.1"/>
</dbReference>
<dbReference type="EMBL" id="CP046565">
    <property type="protein sequence ID" value="QJD31138.1"/>
    <property type="molecule type" value="Genomic_DNA"/>
</dbReference>
<sequence>MATIQLQVTGMKCGGCESTVTKTLTALAGVTSVKASHKDNRVDVEYDPAQVDPDAIRKAIAGQGFTVA</sequence>
<dbReference type="InterPro" id="IPR036163">
    <property type="entry name" value="HMA_dom_sf"/>
</dbReference>
<keyword evidence="4" id="KW-1185">Reference proteome</keyword>
<feature type="domain" description="HMA" evidence="2">
    <location>
        <begin position="2"/>
        <end position="68"/>
    </location>
</feature>
<evidence type="ECO:0000256" key="1">
    <source>
        <dbReference type="ARBA" id="ARBA00022723"/>
    </source>
</evidence>
<organism evidence="3 4">
    <name type="scientific">Methylococcus geothermalis</name>
    <dbReference type="NCBI Taxonomy" id="2681310"/>
    <lineage>
        <taxon>Bacteria</taxon>
        <taxon>Pseudomonadati</taxon>
        <taxon>Pseudomonadota</taxon>
        <taxon>Gammaproteobacteria</taxon>
        <taxon>Methylococcales</taxon>
        <taxon>Methylococcaceae</taxon>
        <taxon>Methylococcus</taxon>
    </lineage>
</organism>
<accession>A0A858QB62</accession>
<dbReference type="CDD" id="cd00371">
    <property type="entry name" value="HMA"/>
    <property type="match status" value="1"/>
</dbReference>
<reference evidence="4" key="1">
    <citation type="submission" date="2019-12" db="EMBL/GenBank/DDBJ databases">
        <authorList>
            <person name="Awala S.I."/>
            <person name="Rhee S.K."/>
        </authorList>
    </citation>
    <scope>NUCLEOTIDE SEQUENCE [LARGE SCALE GENOMIC DNA]</scope>
    <source>
        <strain evidence="4">IM1</strain>
    </source>
</reference>
<protein>
    <submittedName>
        <fullName evidence="3">Mercuric reductase</fullName>
    </submittedName>
</protein>
<dbReference type="GO" id="GO:0046872">
    <property type="term" value="F:metal ion binding"/>
    <property type="evidence" value="ECO:0007669"/>
    <property type="project" value="UniProtKB-KW"/>
</dbReference>
<gene>
    <name evidence="3" type="ORF">GNH96_15120</name>
</gene>
<dbReference type="Pfam" id="PF00403">
    <property type="entry name" value="HMA"/>
    <property type="match status" value="1"/>
</dbReference>